<dbReference type="InterPro" id="IPR012312">
    <property type="entry name" value="Hemerythrin-like"/>
</dbReference>
<dbReference type="NCBIfam" id="NF033749">
    <property type="entry name" value="bact_hemeryth"/>
    <property type="match status" value="1"/>
</dbReference>
<organism evidence="5 6">
    <name type="scientific">Acetonema longum DSM 6540</name>
    <dbReference type="NCBI Taxonomy" id="1009370"/>
    <lineage>
        <taxon>Bacteria</taxon>
        <taxon>Bacillati</taxon>
        <taxon>Bacillota</taxon>
        <taxon>Negativicutes</taxon>
        <taxon>Acetonemataceae</taxon>
        <taxon>Acetonema</taxon>
    </lineage>
</organism>
<dbReference type="PANTHER" id="PTHR37164">
    <property type="entry name" value="BACTERIOHEMERYTHRIN"/>
    <property type="match status" value="1"/>
</dbReference>
<dbReference type="eggNOG" id="COG2703">
    <property type="taxonomic scope" value="Bacteria"/>
</dbReference>
<accession>F7NJA5</accession>
<dbReference type="RefSeq" id="WP_004095404.1">
    <property type="nucleotide sequence ID" value="NZ_AFGF01000085.1"/>
</dbReference>
<feature type="domain" description="Hemerythrin-like" evidence="4">
    <location>
        <begin position="12"/>
        <end position="132"/>
    </location>
</feature>
<dbReference type="Proteomes" id="UP000003240">
    <property type="component" value="Unassembled WGS sequence"/>
</dbReference>
<dbReference type="InterPro" id="IPR050669">
    <property type="entry name" value="Hemerythrin"/>
</dbReference>
<dbReference type="STRING" id="1009370.ALO_10804"/>
<protein>
    <submittedName>
        <fullName evidence="5">Hemerythrin-like metal-binding domain-containing protein</fullName>
    </submittedName>
</protein>
<dbReference type="AlphaFoldDB" id="F7NJA5"/>
<dbReference type="InterPro" id="IPR035938">
    <property type="entry name" value="Hemerythrin-like_sf"/>
</dbReference>
<dbReference type="Gene3D" id="1.20.120.50">
    <property type="entry name" value="Hemerythrin-like"/>
    <property type="match status" value="1"/>
</dbReference>
<evidence type="ECO:0000259" key="4">
    <source>
        <dbReference type="Pfam" id="PF01814"/>
    </source>
</evidence>
<evidence type="ECO:0000313" key="5">
    <source>
        <dbReference type="EMBL" id="EGO63853.1"/>
    </source>
</evidence>
<dbReference type="GO" id="GO:0046872">
    <property type="term" value="F:metal ion binding"/>
    <property type="evidence" value="ECO:0007669"/>
    <property type="project" value="UniProtKB-KW"/>
</dbReference>
<dbReference type="SUPFAM" id="SSF47188">
    <property type="entry name" value="Hemerythrin-like"/>
    <property type="match status" value="1"/>
</dbReference>
<dbReference type="EMBL" id="AFGF01000085">
    <property type="protein sequence ID" value="EGO63853.1"/>
    <property type="molecule type" value="Genomic_DNA"/>
</dbReference>
<reference evidence="5 6" key="1">
    <citation type="journal article" date="2011" name="EMBO J.">
        <title>Structural diversity of bacterial flagellar motors.</title>
        <authorList>
            <person name="Chen S."/>
            <person name="Beeby M."/>
            <person name="Murphy G.E."/>
            <person name="Leadbetter J.R."/>
            <person name="Hendrixson D.R."/>
            <person name="Briegel A."/>
            <person name="Li Z."/>
            <person name="Shi J."/>
            <person name="Tocheva E.I."/>
            <person name="Muller A."/>
            <person name="Dobro M.J."/>
            <person name="Jensen G.J."/>
        </authorList>
    </citation>
    <scope>NUCLEOTIDE SEQUENCE [LARGE SCALE GENOMIC DNA]</scope>
    <source>
        <strain evidence="5 6">DSM 6540</strain>
    </source>
</reference>
<evidence type="ECO:0000313" key="6">
    <source>
        <dbReference type="Proteomes" id="UP000003240"/>
    </source>
</evidence>
<name>F7NJA5_9FIRM</name>
<comment type="caution">
    <text evidence="5">The sequence shown here is derived from an EMBL/GenBank/DDBJ whole genome shotgun (WGS) entry which is preliminary data.</text>
</comment>
<keyword evidence="6" id="KW-1185">Reference proteome</keyword>
<sequence length="139" mass="16559">MFGWKEQYSCNIAEVDKQHKQLFRLAGDLHDLLQAPERFDKYDEIRRVLGELADYAVYHFSFEEKLMTEHGFDAAQFKYHQAEHTAFTHKIKHLAQQDFDKNQQQTIANALVFAVNWIDKHILDTDKRYVEFLNSKDVH</sequence>
<dbReference type="OrthoDB" id="9797092at2"/>
<evidence type="ECO:0000256" key="1">
    <source>
        <dbReference type="ARBA" id="ARBA00010587"/>
    </source>
</evidence>
<dbReference type="Pfam" id="PF01814">
    <property type="entry name" value="Hemerythrin"/>
    <property type="match status" value="1"/>
</dbReference>
<proteinExistence type="inferred from homology"/>
<comment type="similarity">
    <text evidence="1">Belongs to the hemerythrin family.</text>
</comment>
<keyword evidence="3" id="KW-0408">Iron</keyword>
<evidence type="ECO:0000256" key="3">
    <source>
        <dbReference type="ARBA" id="ARBA00023004"/>
    </source>
</evidence>
<evidence type="ECO:0000256" key="2">
    <source>
        <dbReference type="ARBA" id="ARBA00022723"/>
    </source>
</evidence>
<dbReference type="InterPro" id="IPR012827">
    <property type="entry name" value="Hemerythrin_metal-bd"/>
</dbReference>
<dbReference type="CDD" id="cd12107">
    <property type="entry name" value="Hemerythrin"/>
    <property type="match status" value="1"/>
</dbReference>
<keyword evidence="2" id="KW-0479">Metal-binding</keyword>
<gene>
    <name evidence="5" type="ORF">ALO_10804</name>
</gene>
<dbReference type="PANTHER" id="PTHR37164:SF1">
    <property type="entry name" value="BACTERIOHEMERYTHRIN"/>
    <property type="match status" value="1"/>
</dbReference>
<dbReference type="NCBIfam" id="TIGR02481">
    <property type="entry name" value="hemeryth_dom"/>
    <property type="match status" value="1"/>
</dbReference>